<dbReference type="InterPro" id="IPR036068">
    <property type="entry name" value="Nicotinate_pribotase-like_C"/>
</dbReference>
<dbReference type="UniPathway" id="UPA00253">
    <property type="reaction ID" value="UER00331"/>
</dbReference>
<accession>A0Q1U5</accession>
<dbReference type="FunFam" id="3.20.20.70:FF:000030">
    <property type="entry name" value="Nicotinate-nucleotide pyrophosphorylase, carboxylating"/>
    <property type="match status" value="1"/>
</dbReference>
<evidence type="ECO:0000256" key="1">
    <source>
        <dbReference type="ARBA" id="ARBA00003237"/>
    </source>
</evidence>
<keyword evidence="8 12" id="KW-0808">Transferase</keyword>
<evidence type="ECO:0000256" key="9">
    <source>
        <dbReference type="ARBA" id="ARBA00033102"/>
    </source>
</evidence>
<comment type="function">
    <text evidence="1">Involved in the catabolism of quinolinic acid (QA).</text>
</comment>
<dbReference type="InterPro" id="IPR022412">
    <property type="entry name" value="Quinolinate_PRibosylTrfase_N"/>
</dbReference>
<evidence type="ECO:0000259" key="14">
    <source>
        <dbReference type="Pfam" id="PF02749"/>
    </source>
</evidence>
<comment type="similarity">
    <text evidence="3 12">Belongs to the NadC/ModD family.</text>
</comment>
<dbReference type="InterPro" id="IPR002638">
    <property type="entry name" value="Quinolinate_PRibosylTrfase_C"/>
</dbReference>
<keyword evidence="16" id="KW-1185">Reference proteome</keyword>
<dbReference type="Pfam" id="PF02749">
    <property type="entry name" value="QRPTase_N"/>
    <property type="match status" value="1"/>
</dbReference>
<dbReference type="GO" id="GO:0034213">
    <property type="term" value="P:quinolinate catabolic process"/>
    <property type="evidence" value="ECO:0007669"/>
    <property type="project" value="TreeGrafter"/>
</dbReference>
<evidence type="ECO:0000256" key="2">
    <source>
        <dbReference type="ARBA" id="ARBA00004893"/>
    </source>
</evidence>
<reference evidence="15 16" key="1">
    <citation type="journal article" date="2006" name="Nat. Biotechnol.">
        <title>The genome and transcriptomes of the anti-tumor agent Clostridium novyi-NT.</title>
        <authorList>
            <person name="Bettegowda C."/>
            <person name="Huang X."/>
            <person name="Lin J."/>
            <person name="Cheong I."/>
            <person name="Kohli M."/>
            <person name="Szabo S.A."/>
            <person name="Zhang X."/>
            <person name="Diaz L.A. Jr."/>
            <person name="Velculescu V.E."/>
            <person name="Parmigiani G."/>
            <person name="Kinzler K.W."/>
            <person name="Vogelstein B."/>
            <person name="Zhou S."/>
        </authorList>
    </citation>
    <scope>NUCLEOTIDE SEQUENCE [LARGE SCALE GENOMIC DNA]</scope>
    <source>
        <strain evidence="15 16">NT</strain>
    </source>
</reference>
<dbReference type="PANTHER" id="PTHR32179:SF3">
    <property type="entry name" value="NICOTINATE-NUCLEOTIDE PYROPHOSPHORYLASE [CARBOXYLATING]"/>
    <property type="match status" value="1"/>
</dbReference>
<dbReference type="SUPFAM" id="SSF51690">
    <property type="entry name" value="Nicotinate/Quinolinate PRTase C-terminal domain-like"/>
    <property type="match status" value="1"/>
</dbReference>
<dbReference type="CDD" id="cd01572">
    <property type="entry name" value="QPRTase"/>
    <property type="match status" value="1"/>
</dbReference>
<evidence type="ECO:0000256" key="3">
    <source>
        <dbReference type="ARBA" id="ARBA00009400"/>
    </source>
</evidence>
<dbReference type="RefSeq" id="WP_011722587.1">
    <property type="nucleotide sequence ID" value="NC_008593.1"/>
</dbReference>
<evidence type="ECO:0000256" key="5">
    <source>
        <dbReference type="ARBA" id="ARBA00011944"/>
    </source>
</evidence>
<name>A0Q1U5_CLONN</name>
<dbReference type="Pfam" id="PF01729">
    <property type="entry name" value="QRPTase_C"/>
    <property type="match status" value="1"/>
</dbReference>
<dbReference type="HOGENOM" id="CLU_039622_0_1_9"/>
<dbReference type="SUPFAM" id="SSF54675">
    <property type="entry name" value="Nicotinate/Quinolinate PRTase N-terminal domain-like"/>
    <property type="match status" value="1"/>
</dbReference>
<dbReference type="STRING" id="386415.NT01CX_0088"/>
<dbReference type="KEGG" id="cno:NT01CX_0088"/>
<feature type="domain" description="Quinolinate phosphoribosyl transferase C-terminal" evidence="13">
    <location>
        <begin position="108"/>
        <end position="273"/>
    </location>
</feature>
<dbReference type="AlphaFoldDB" id="A0Q1U5"/>
<evidence type="ECO:0000313" key="15">
    <source>
        <dbReference type="EMBL" id="ABK62186.1"/>
    </source>
</evidence>
<dbReference type="GO" id="GO:0005737">
    <property type="term" value="C:cytoplasm"/>
    <property type="evidence" value="ECO:0007669"/>
    <property type="project" value="TreeGrafter"/>
</dbReference>
<evidence type="ECO:0000256" key="4">
    <source>
        <dbReference type="ARBA" id="ARBA00011218"/>
    </source>
</evidence>
<dbReference type="Gene3D" id="3.90.1170.20">
    <property type="entry name" value="Quinolinate phosphoribosyl transferase, N-terminal domain"/>
    <property type="match status" value="1"/>
</dbReference>
<comment type="catalytic activity">
    <reaction evidence="10">
        <text>nicotinate beta-D-ribonucleotide + CO2 + diphosphate = quinolinate + 5-phospho-alpha-D-ribose 1-diphosphate + 2 H(+)</text>
        <dbReference type="Rhea" id="RHEA:12733"/>
        <dbReference type="ChEBI" id="CHEBI:15378"/>
        <dbReference type="ChEBI" id="CHEBI:16526"/>
        <dbReference type="ChEBI" id="CHEBI:29959"/>
        <dbReference type="ChEBI" id="CHEBI:33019"/>
        <dbReference type="ChEBI" id="CHEBI:57502"/>
        <dbReference type="ChEBI" id="CHEBI:58017"/>
        <dbReference type="EC" id="2.4.2.19"/>
    </reaction>
</comment>
<dbReference type="PIRSF" id="PIRSF006250">
    <property type="entry name" value="NadC_ModD"/>
    <property type="match status" value="1"/>
</dbReference>
<dbReference type="GO" id="GO:0009435">
    <property type="term" value="P:NAD+ biosynthetic process"/>
    <property type="evidence" value="ECO:0007669"/>
    <property type="project" value="UniProtKB-UniPathway"/>
</dbReference>
<proteinExistence type="inferred from homology"/>
<dbReference type="InterPro" id="IPR037128">
    <property type="entry name" value="Quinolinate_PRibosylTase_N_sf"/>
</dbReference>
<dbReference type="InterPro" id="IPR027277">
    <property type="entry name" value="NadC/ModD"/>
</dbReference>
<evidence type="ECO:0000313" key="16">
    <source>
        <dbReference type="Proteomes" id="UP000008220"/>
    </source>
</evidence>
<evidence type="ECO:0000256" key="12">
    <source>
        <dbReference type="PIRNR" id="PIRNR006250"/>
    </source>
</evidence>
<dbReference type="EC" id="2.4.2.19" evidence="5"/>
<dbReference type="EMBL" id="CP000382">
    <property type="protein sequence ID" value="ABK62186.1"/>
    <property type="molecule type" value="Genomic_DNA"/>
</dbReference>
<sequence length="281" mass="30757">MNWFIIDKFLIEALKEDNFYEDITTEAIVGKSSIASVDLIAKEEGIIAGLNVFERVFTLLGNVEVKALVKDGDEVSSSQLIAKIKGNTRSILTGERVALNMLQKISGIATITNKFVKEIKGTKAKLLDTRKTTPNLRVFEKYAVKVGGGYNHRFSLSDGVLIKDNHIDAAGGIKKAIELVRNSVSFVRKIEVEVENLTGVQKALESKADIIMLDNMDIDAMKKAVKMINGKAIVEASGNVNLKTIRDIANTGVDYISCGIITHSAKALDISMKNLVLLMDK</sequence>
<dbReference type="Proteomes" id="UP000008220">
    <property type="component" value="Chromosome"/>
</dbReference>
<dbReference type="InterPro" id="IPR004393">
    <property type="entry name" value="NadC"/>
</dbReference>
<dbReference type="NCBIfam" id="TIGR00078">
    <property type="entry name" value="nadC"/>
    <property type="match status" value="1"/>
</dbReference>
<gene>
    <name evidence="15" type="primary">nadC</name>
    <name evidence="15" type="ordered locus">NT01CX_0088</name>
</gene>
<evidence type="ECO:0000256" key="10">
    <source>
        <dbReference type="ARBA" id="ARBA00047445"/>
    </source>
</evidence>
<dbReference type="Gene3D" id="3.20.20.70">
    <property type="entry name" value="Aldolase class I"/>
    <property type="match status" value="1"/>
</dbReference>
<dbReference type="InterPro" id="IPR013785">
    <property type="entry name" value="Aldolase_TIM"/>
</dbReference>
<comment type="subunit">
    <text evidence="4">Hexamer formed by 3 homodimers.</text>
</comment>
<dbReference type="GO" id="GO:0004514">
    <property type="term" value="F:nicotinate-nucleotide diphosphorylase (carboxylating) activity"/>
    <property type="evidence" value="ECO:0007669"/>
    <property type="project" value="UniProtKB-EC"/>
</dbReference>
<keyword evidence="6" id="KW-0662">Pyridine nucleotide biosynthesis</keyword>
<evidence type="ECO:0000259" key="13">
    <source>
        <dbReference type="Pfam" id="PF01729"/>
    </source>
</evidence>
<evidence type="ECO:0000256" key="8">
    <source>
        <dbReference type="ARBA" id="ARBA00022679"/>
    </source>
</evidence>
<dbReference type="PANTHER" id="PTHR32179">
    <property type="entry name" value="NICOTINATE-NUCLEOTIDE PYROPHOSPHORYLASE [CARBOXYLATING]"/>
    <property type="match status" value="1"/>
</dbReference>
<evidence type="ECO:0000256" key="6">
    <source>
        <dbReference type="ARBA" id="ARBA00022642"/>
    </source>
</evidence>
<dbReference type="FunFam" id="3.90.1170.20:FF:000001">
    <property type="entry name" value="Nicotinate-nucleotide diphosphorylase (Carboxylating)"/>
    <property type="match status" value="1"/>
</dbReference>
<feature type="domain" description="Quinolinate phosphoribosyl transferase N-terminal" evidence="14">
    <location>
        <begin position="22"/>
        <end position="106"/>
    </location>
</feature>
<protein>
    <recommendedName>
        <fullName evidence="11">Probable nicotinate-nucleotide pyrophosphorylase [carboxylating]</fullName>
        <ecNumber evidence="5">2.4.2.19</ecNumber>
    </recommendedName>
    <alternativeName>
        <fullName evidence="9">Quinolinate phosphoribosyltransferase [decarboxylating]</fullName>
    </alternativeName>
</protein>
<dbReference type="eggNOG" id="COG0157">
    <property type="taxonomic scope" value="Bacteria"/>
</dbReference>
<dbReference type="PATRIC" id="fig|386415.7.peg.1628"/>
<organism evidence="15 16">
    <name type="scientific">Clostridium novyi (strain NT)</name>
    <dbReference type="NCBI Taxonomy" id="386415"/>
    <lineage>
        <taxon>Bacteria</taxon>
        <taxon>Bacillati</taxon>
        <taxon>Bacillota</taxon>
        <taxon>Clostridia</taxon>
        <taxon>Eubacteriales</taxon>
        <taxon>Clostridiaceae</taxon>
        <taxon>Clostridium</taxon>
    </lineage>
</organism>
<keyword evidence="7 12" id="KW-0328">Glycosyltransferase</keyword>
<evidence type="ECO:0000256" key="11">
    <source>
        <dbReference type="ARBA" id="ARBA00069173"/>
    </source>
</evidence>
<comment type="pathway">
    <text evidence="2">Cofactor biosynthesis; NAD(+) biosynthesis; nicotinate D-ribonucleotide from quinolinate: step 1/1.</text>
</comment>
<evidence type="ECO:0000256" key="7">
    <source>
        <dbReference type="ARBA" id="ARBA00022676"/>
    </source>
</evidence>